<keyword evidence="8" id="KW-0966">Cell projection</keyword>
<dbReference type="RefSeq" id="WP_257448620.1">
    <property type="nucleotide sequence ID" value="NZ_JANIPJ010000013.1"/>
</dbReference>
<reference evidence="8" key="1">
    <citation type="submission" date="2022-08" db="EMBL/GenBank/DDBJ databases">
        <title>The genomic sequence of strain Paenibacillus sp. SCIV0701.</title>
        <authorList>
            <person name="Zhao H."/>
        </authorList>
    </citation>
    <scope>NUCLEOTIDE SEQUENCE</scope>
    <source>
        <strain evidence="8">SCIV0701</strain>
    </source>
</reference>
<keyword evidence="8" id="KW-0969">Cilium</keyword>
<dbReference type="AlphaFoldDB" id="A0A9X2MYG3"/>
<dbReference type="Pfam" id="PF00460">
    <property type="entry name" value="Flg_bb_rod"/>
    <property type="match status" value="1"/>
</dbReference>
<gene>
    <name evidence="8" type="primary">flgB</name>
    <name evidence="8" type="ORF">NQZ67_18020</name>
</gene>
<keyword evidence="8" id="KW-0282">Flagellum</keyword>
<evidence type="ECO:0000313" key="9">
    <source>
        <dbReference type="Proteomes" id="UP001141950"/>
    </source>
</evidence>
<dbReference type="NCBIfam" id="TIGR01396">
    <property type="entry name" value="FlgB"/>
    <property type="match status" value="1"/>
</dbReference>
<accession>A0A9X2MYG3</accession>
<evidence type="ECO:0000256" key="4">
    <source>
        <dbReference type="ARBA" id="ARBA00023143"/>
    </source>
</evidence>
<evidence type="ECO:0000256" key="2">
    <source>
        <dbReference type="ARBA" id="ARBA00009677"/>
    </source>
</evidence>
<comment type="function">
    <text evidence="5 6">Structural component of flagellum, the bacterial motility apparatus. Part of the rod structure of flagellar basal body.</text>
</comment>
<dbReference type="PIRSF" id="PIRSF002889">
    <property type="entry name" value="Rod_FlgB"/>
    <property type="match status" value="1"/>
</dbReference>
<feature type="domain" description="Flagellar basal body rod protein N-terminal" evidence="7">
    <location>
        <begin position="19"/>
        <end position="37"/>
    </location>
</feature>
<dbReference type="GO" id="GO:0071978">
    <property type="term" value="P:bacterial-type flagellum-dependent swarming motility"/>
    <property type="evidence" value="ECO:0007669"/>
    <property type="project" value="TreeGrafter"/>
</dbReference>
<comment type="subcellular location">
    <subcellularLocation>
        <location evidence="1 6">Bacterial flagellum basal body</location>
    </subcellularLocation>
</comment>
<proteinExistence type="inferred from homology"/>
<dbReference type="InterPro" id="IPR006300">
    <property type="entry name" value="FlgB"/>
</dbReference>
<keyword evidence="4 6" id="KW-0975">Bacterial flagellum</keyword>
<protein>
    <recommendedName>
        <fullName evidence="3 6">Flagellar basal body rod protein FlgB</fullName>
    </recommendedName>
</protein>
<dbReference type="Proteomes" id="UP001141950">
    <property type="component" value="Unassembled WGS sequence"/>
</dbReference>
<evidence type="ECO:0000256" key="1">
    <source>
        <dbReference type="ARBA" id="ARBA00004117"/>
    </source>
</evidence>
<dbReference type="EMBL" id="JANIPJ010000013">
    <property type="protein sequence ID" value="MCR2805782.1"/>
    <property type="molecule type" value="Genomic_DNA"/>
</dbReference>
<evidence type="ECO:0000256" key="6">
    <source>
        <dbReference type="PIRNR" id="PIRNR002889"/>
    </source>
</evidence>
<comment type="caution">
    <text evidence="8">The sequence shown here is derived from an EMBL/GenBank/DDBJ whole genome shotgun (WGS) entry which is preliminary data.</text>
</comment>
<dbReference type="InterPro" id="IPR001444">
    <property type="entry name" value="Flag_bb_rod_N"/>
</dbReference>
<organism evidence="8 9">
    <name type="scientific">Paenibacillus soyae</name>
    <dbReference type="NCBI Taxonomy" id="2969249"/>
    <lineage>
        <taxon>Bacteria</taxon>
        <taxon>Bacillati</taxon>
        <taxon>Bacillota</taxon>
        <taxon>Bacilli</taxon>
        <taxon>Bacillales</taxon>
        <taxon>Paenibacillaceae</taxon>
        <taxon>Paenibacillus</taxon>
    </lineage>
</organism>
<evidence type="ECO:0000256" key="5">
    <source>
        <dbReference type="ARBA" id="ARBA00024934"/>
    </source>
</evidence>
<comment type="similarity">
    <text evidence="2 6">Belongs to the flagella basal body rod proteins family.</text>
</comment>
<name>A0A9X2MYG3_9BACL</name>
<comment type="subunit">
    <text evidence="6">The basal body constitutes a major portion of the flagellar organelle and consists of a number of rings mounted on a central rod.</text>
</comment>
<evidence type="ECO:0000313" key="8">
    <source>
        <dbReference type="EMBL" id="MCR2805782.1"/>
    </source>
</evidence>
<dbReference type="PANTHER" id="PTHR30435:SF12">
    <property type="entry name" value="FLAGELLAR BASAL BODY ROD PROTEIN FLGB"/>
    <property type="match status" value="1"/>
</dbReference>
<dbReference type="PANTHER" id="PTHR30435">
    <property type="entry name" value="FLAGELLAR PROTEIN"/>
    <property type="match status" value="1"/>
</dbReference>
<keyword evidence="9" id="KW-1185">Reference proteome</keyword>
<evidence type="ECO:0000256" key="3">
    <source>
        <dbReference type="ARBA" id="ARBA00014376"/>
    </source>
</evidence>
<sequence length="135" mass="15514">MFATKNSIRNESLLQILELRQKMISENLANAETPGYKVKSVVFEEELEKMINKGNGDNLQLSRTHEKHLPLSSGSATIPYKVVEHSHTTMNNNRNNVDVDKEMANLANNQLAYNYMIDRVSGHYNKYKKLFADLR</sequence>
<evidence type="ECO:0000259" key="7">
    <source>
        <dbReference type="Pfam" id="PF00460"/>
    </source>
</evidence>
<dbReference type="GO" id="GO:0030694">
    <property type="term" value="C:bacterial-type flagellum basal body, rod"/>
    <property type="evidence" value="ECO:0007669"/>
    <property type="project" value="InterPro"/>
</dbReference>